<gene>
    <name evidence="1" type="ORF">PPL_11560</name>
</gene>
<name>D3BVG9_HETP5</name>
<dbReference type="EMBL" id="ADBJ01000062">
    <property type="protein sequence ID" value="EFA74592.1"/>
    <property type="molecule type" value="Genomic_DNA"/>
</dbReference>
<dbReference type="OMA" id="TWPFNTR"/>
<dbReference type="GeneID" id="31367028"/>
<evidence type="ECO:0000313" key="1">
    <source>
        <dbReference type="EMBL" id="EFA74592.1"/>
    </source>
</evidence>
<sequence length="83" mass="9088">MFLNQKPGQSQTGIPTWTWPFNTRLTVSNAGENTGRVRFQAGTSPAEEQILAGKETEFYERPFGGAYLTVTNIGSTTLTAMTN</sequence>
<keyword evidence="2" id="KW-1185">Reference proteome</keyword>
<reference evidence="1 2" key="1">
    <citation type="journal article" date="2011" name="Genome Res.">
        <title>Phylogeny-wide analysis of social amoeba genomes highlights ancient origins for complex intercellular communication.</title>
        <authorList>
            <person name="Heidel A.J."/>
            <person name="Lawal H.M."/>
            <person name="Felder M."/>
            <person name="Schilde C."/>
            <person name="Helps N.R."/>
            <person name="Tunggal B."/>
            <person name="Rivero F."/>
            <person name="John U."/>
            <person name="Schleicher M."/>
            <person name="Eichinger L."/>
            <person name="Platzer M."/>
            <person name="Noegel A.A."/>
            <person name="Schaap P."/>
            <person name="Gloeckner G."/>
        </authorList>
    </citation>
    <scope>NUCLEOTIDE SEQUENCE [LARGE SCALE GENOMIC DNA]</scope>
    <source>
        <strain evidence="2">ATCC 26659 / Pp 5 / PN500</strain>
    </source>
</reference>
<comment type="caution">
    <text evidence="1">The sequence shown here is derived from an EMBL/GenBank/DDBJ whole genome shotgun (WGS) entry which is preliminary data.</text>
</comment>
<dbReference type="InParanoid" id="D3BVG9"/>
<accession>D3BVG9</accession>
<protein>
    <submittedName>
        <fullName evidence="1">Uncharacterized protein</fullName>
    </submittedName>
</protein>
<proteinExistence type="predicted"/>
<evidence type="ECO:0000313" key="2">
    <source>
        <dbReference type="Proteomes" id="UP000001396"/>
    </source>
</evidence>
<organism evidence="1 2">
    <name type="scientific">Heterostelium pallidum (strain ATCC 26659 / Pp 5 / PN500)</name>
    <name type="common">Cellular slime mold</name>
    <name type="synonym">Polysphondylium pallidum</name>
    <dbReference type="NCBI Taxonomy" id="670386"/>
    <lineage>
        <taxon>Eukaryota</taxon>
        <taxon>Amoebozoa</taxon>
        <taxon>Evosea</taxon>
        <taxon>Eumycetozoa</taxon>
        <taxon>Dictyostelia</taxon>
        <taxon>Acytosteliales</taxon>
        <taxon>Acytosteliaceae</taxon>
        <taxon>Heterostelium</taxon>
    </lineage>
</organism>
<dbReference type="Proteomes" id="UP000001396">
    <property type="component" value="Unassembled WGS sequence"/>
</dbReference>
<dbReference type="AlphaFoldDB" id="D3BVG9"/>
<dbReference type="RefSeq" id="XP_020426726.1">
    <property type="nucleotide sequence ID" value="XM_020582310.1"/>
</dbReference>